<sequence length="61" mass="6840">MVWNAGTDIQTDRQTGRQAGRQADRQTDRDKLYLDETHSHIPGAHITTNAHLGCNHLASCR</sequence>
<feature type="region of interest" description="Disordered" evidence="1">
    <location>
        <begin position="1"/>
        <end position="29"/>
    </location>
</feature>
<protein>
    <submittedName>
        <fullName evidence="2">Uncharacterized protein</fullName>
    </submittedName>
</protein>
<comment type="caution">
    <text evidence="2">The sequence shown here is derived from an EMBL/GenBank/DDBJ whole genome shotgun (WGS) entry which is preliminary data.</text>
</comment>
<evidence type="ECO:0000256" key="1">
    <source>
        <dbReference type="SAM" id="MobiDB-lite"/>
    </source>
</evidence>
<evidence type="ECO:0000313" key="3">
    <source>
        <dbReference type="Proteomes" id="UP000324222"/>
    </source>
</evidence>
<keyword evidence="3" id="KW-1185">Reference proteome</keyword>
<proteinExistence type="predicted"/>
<organism evidence="2 3">
    <name type="scientific">Portunus trituberculatus</name>
    <name type="common">Swimming crab</name>
    <name type="synonym">Neptunus trituberculatus</name>
    <dbReference type="NCBI Taxonomy" id="210409"/>
    <lineage>
        <taxon>Eukaryota</taxon>
        <taxon>Metazoa</taxon>
        <taxon>Ecdysozoa</taxon>
        <taxon>Arthropoda</taxon>
        <taxon>Crustacea</taxon>
        <taxon>Multicrustacea</taxon>
        <taxon>Malacostraca</taxon>
        <taxon>Eumalacostraca</taxon>
        <taxon>Eucarida</taxon>
        <taxon>Decapoda</taxon>
        <taxon>Pleocyemata</taxon>
        <taxon>Brachyura</taxon>
        <taxon>Eubrachyura</taxon>
        <taxon>Portunoidea</taxon>
        <taxon>Portunidae</taxon>
        <taxon>Portuninae</taxon>
        <taxon>Portunus</taxon>
    </lineage>
</organism>
<gene>
    <name evidence="2" type="ORF">E2C01_039406</name>
</gene>
<reference evidence="2 3" key="1">
    <citation type="submission" date="2019-05" db="EMBL/GenBank/DDBJ databases">
        <title>Another draft genome of Portunus trituberculatus and its Hox gene families provides insights of decapod evolution.</title>
        <authorList>
            <person name="Jeong J.-H."/>
            <person name="Song I."/>
            <person name="Kim S."/>
            <person name="Choi T."/>
            <person name="Kim D."/>
            <person name="Ryu S."/>
            <person name="Kim W."/>
        </authorList>
    </citation>
    <scope>NUCLEOTIDE SEQUENCE [LARGE SCALE GENOMIC DNA]</scope>
    <source>
        <tissue evidence="2">Muscle</tissue>
    </source>
</reference>
<dbReference type="EMBL" id="VSRR010006852">
    <property type="protein sequence ID" value="MPC45701.1"/>
    <property type="molecule type" value="Genomic_DNA"/>
</dbReference>
<name>A0A5B7FEN5_PORTR</name>
<accession>A0A5B7FEN5</accession>
<dbReference type="AlphaFoldDB" id="A0A5B7FEN5"/>
<evidence type="ECO:0000313" key="2">
    <source>
        <dbReference type="EMBL" id="MPC45701.1"/>
    </source>
</evidence>
<dbReference type="Proteomes" id="UP000324222">
    <property type="component" value="Unassembled WGS sequence"/>
</dbReference>